<dbReference type="GO" id="GO:0006355">
    <property type="term" value="P:regulation of DNA-templated transcription"/>
    <property type="evidence" value="ECO:0007669"/>
    <property type="project" value="InterPro"/>
</dbReference>
<protein>
    <recommendedName>
        <fullName evidence="1">PAS fold-4 domain-containing protein</fullName>
    </recommendedName>
</protein>
<accession>A0A0B9GAP2</accession>
<evidence type="ECO:0000313" key="3">
    <source>
        <dbReference type="Proteomes" id="UP000031278"/>
    </source>
</evidence>
<dbReference type="Proteomes" id="UP000031278">
    <property type="component" value="Unassembled WGS sequence"/>
</dbReference>
<dbReference type="Gene3D" id="3.30.450.20">
    <property type="entry name" value="PAS domain"/>
    <property type="match status" value="1"/>
</dbReference>
<dbReference type="RefSeq" id="WP_039456142.1">
    <property type="nucleotide sequence ID" value="NZ_JWLZ01000001.1"/>
</dbReference>
<organism evidence="2 3">
    <name type="scientific">Photobacterium gaetbulicola</name>
    <dbReference type="NCBI Taxonomy" id="1295392"/>
    <lineage>
        <taxon>Bacteria</taxon>
        <taxon>Pseudomonadati</taxon>
        <taxon>Pseudomonadota</taxon>
        <taxon>Gammaproteobacteria</taxon>
        <taxon>Vibrionales</taxon>
        <taxon>Vibrionaceae</taxon>
        <taxon>Photobacterium</taxon>
    </lineage>
</organism>
<dbReference type="SUPFAM" id="SSF55785">
    <property type="entry name" value="PYP-like sensor domain (PAS domain)"/>
    <property type="match status" value="1"/>
</dbReference>
<comment type="caution">
    <text evidence="2">The sequence shown here is derived from an EMBL/GenBank/DDBJ whole genome shotgun (WGS) entry which is preliminary data.</text>
</comment>
<dbReference type="SUPFAM" id="SSF46894">
    <property type="entry name" value="C-terminal effector domain of the bipartite response regulators"/>
    <property type="match status" value="1"/>
</dbReference>
<gene>
    <name evidence="2" type="ORF">RJ45_00390</name>
</gene>
<dbReference type="InterPro" id="IPR013656">
    <property type="entry name" value="PAS_4"/>
</dbReference>
<dbReference type="AlphaFoldDB" id="A0A0B9GAP2"/>
<feature type="domain" description="PAS fold-4" evidence="1">
    <location>
        <begin position="20"/>
        <end position="115"/>
    </location>
</feature>
<name>A0A0B9GAP2_9GAMM</name>
<evidence type="ECO:0000259" key="1">
    <source>
        <dbReference type="Pfam" id="PF08448"/>
    </source>
</evidence>
<dbReference type="InterPro" id="IPR035965">
    <property type="entry name" value="PAS-like_dom_sf"/>
</dbReference>
<dbReference type="EMBL" id="JWLZ01000001">
    <property type="protein sequence ID" value="KHT65639.1"/>
    <property type="molecule type" value="Genomic_DNA"/>
</dbReference>
<evidence type="ECO:0000313" key="2">
    <source>
        <dbReference type="EMBL" id="KHT65639.1"/>
    </source>
</evidence>
<proteinExistence type="predicted"/>
<sequence length="257" mass="29072">MNITDEQYLYAVKLKNKTHPFPCALYDKNGSYFFVNRAFEVCFGVKSEQVLGKSILSLESNVNDFVAVIDAQNKHVMNTKEHLYSLNIVPTTSGTEAFYVSKRPLINALDEVVGVDVSMFNTGFIFSLFSSFNDPRMYQEQGNMPSGPQGLCDCFTPLQETYAYFIMCGFSNDAISTILNKSIKTVENNMSRLFDKAQLCYSPYINSRREFRDYLLRNKITNLSPAGTMETFIKTLTTVPSNLAEAESEVMSQFFAT</sequence>
<dbReference type="GO" id="GO:0003677">
    <property type="term" value="F:DNA binding"/>
    <property type="evidence" value="ECO:0007669"/>
    <property type="project" value="InterPro"/>
</dbReference>
<dbReference type="Pfam" id="PF08448">
    <property type="entry name" value="PAS_4"/>
    <property type="match status" value="1"/>
</dbReference>
<reference evidence="2 3" key="1">
    <citation type="submission" date="2014-12" db="EMBL/GenBank/DDBJ databases">
        <title>Genome sequencing of Photobacterium gaetbulicola AD005a.</title>
        <authorList>
            <person name="Adrian T.G.S."/>
            <person name="Chan K.G."/>
        </authorList>
    </citation>
    <scope>NUCLEOTIDE SEQUENCE [LARGE SCALE GENOMIC DNA]</scope>
    <source>
        <strain evidence="2 3">AD005a</strain>
    </source>
</reference>
<dbReference type="InterPro" id="IPR016032">
    <property type="entry name" value="Sig_transdc_resp-reg_C-effctor"/>
</dbReference>